<accession>A0ABQ5A3Z6</accession>
<dbReference type="PROSITE" id="PS50158">
    <property type="entry name" value="ZF_CCHC"/>
    <property type="match status" value="2"/>
</dbReference>
<reference evidence="4" key="2">
    <citation type="submission" date="2022-01" db="EMBL/GenBank/DDBJ databases">
        <authorList>
            <person name="Yamashiro T."/>
            <person name="Shiraishi A."/>
            <person name="Satake H."/>
            <person name="Nakayama K."/>
        </authorList>
    </citation>
    <scope>NUCLEOTIDE SEQUENCE</scope>
</reference>
<keyword evidence="4" id="KW-0695">RNA-directed DNA polymerase</keyword>
<dbReference type="GO" id="GO:0003964">
    <property type="term" value="F:RNA-directed DNA polymerase activity"/>
    <property type="evidence" value="ECO:0007669"/>
    <property type="project" value="UniProtKB-KW"/>
</dbReference>
<dbReference type="EMBL" id="BQNB010011843">
    <property type="protein sequence ID" value="GJS95875.1"/>
    <property type="molecule type" value="Genomic_DNA"/>
</dbReference>
<feature type="compositionally biased region" description="Basic and acidic residues" evidence="2">
    <location>
        <begin position="78"/>
        <end position="94"/>
    </location>
</feature>
<evidence type="ECO:0000313" key="4">
    <source>
        <dbReference type="EMBL" id="GJS95875.1"/>
    </source>
</evidence>
<dbReference type="SUPFAM" id="SSF57756">
    <property type="entry name" value="Retrovirus zinc finger-like domains"/>
    <property type="match status" value="1"/>
</dbReference>
<dbReference type="InterPro" id="IPR036875">
    <property type="entry name" value="Znf_CCHC_sf"/>
</dbReference>
<dbReference type="InterPro" id="IPR001878">
    <property type="entry name" value="Znf_CCHC"/>
</dbReference>
<keyword evidence="1" id="KW-0863">Zinc-finger</keyword>
<feature type="domain" description="CCHC-type" evidence="3">
    <location>
        <begin position="170"/>
        <end position="185"/>
    </location>
</feature>
<keyword evidence="1" id="KW-0862">Zinc</keyword>
<dbReference type="Proteomes" id="UP001151760">
    <property type="component" value="Unassembled WGS sequence"/>
</dbReference>
<feature type="region of interest" description="Disordered" evidence="2">
    <location>
        <begin position="1"/>
        <end position="98"/>
    </location>
</feature>
<organism evidence="4 5">
    <name type="scientific">Tanacetum coccineum</name>
    <dbReference type="NCBI Taxonomy" id="301880"/>
    <lineage>
        <taxon>Eukaryota</taxon>
        <taxon>Viridiplantae</taxon>
        <taxon>Streptophyta</taxon>
        <taxon>Embryophyta</taxon>
        <taxon>Tracheophyta</taxon>
        <taxon>Spermatophyta</taxon>
        <taxon>Magnoliopsida</taxon>
        <taxon>eudicotyledons</taxon>
        <taxon>Gunneridae</taxon>
        <taxon>Pentapetalae</taxon>
        <taxon>asterids</taxon>
        <taxon>campanulids</taxon>
        <taxon>Asterales</taxon>
        <taxon>Asteraceae</taxon>
        <taxon>Asteroideae</taxon>
        <taxon>Anthemideae</taxon>
        <taxon>Anthemidinae</taxon>
        <taxon>Tanacetum</taxon>
    </lineage>
</organism>
<keyword evidence="1" id="KW-0479">Metal-binding</keyword>
<dbReference type="SMART" id="SM00343">
    <property type="entry name" value="ZnF_C2HC"/>
    <property type="match status" value="2"/>
</dbReference>
<name>A0ABQ5A3Z6_9ASTR</name>
<evidence type="ECO:0000259" key="3">
    <source>
        <dbReference type="PROSITE" id="PS50158"/>
    </source>
</evidence>
<gene>
    <name evidence="4" type="ORF">Tco_0802843</name>
</gene>
<reference evidence="4" key="1">
    <citation type="journal article" date="2022" name="Int. J. Mol. Sci.">
        <title>Draft Genome of Tanacetum Coccineum: Genomic Comparison of Closely Related Tanacetum-Family Plants.</title>
        <authorList>
            <person name="Yamashiro T."/>
            <person name="Shiraishi A."/>
            <person name="Nakayama K."/>
            <person name="Satake H."/>
        </authorList>
    </citation>
    <scope>NUCLEOTIDE SEQUENCE</scope>
</reference>
<feature type="domain" description="CCHC-type" evidence="3">
    <location>
        <begin position="135"/>
        <end position="149"/>
    </location>
</feature>
<keyword evidence="4" id="KW-0808">Transferase</keyword>
<keyword evidence="4" id="KW-0548">Nucleotidyltransferase</keyword>
<evidence type="ECO:0000313" key="5">
    <source>
        <dbReference type="Proteomes" id="UP001151760"/>
    </source>
</evidence>
<evidence type="ECO:0000256" key="1">
    <source>
        <dbReference type="PROSITE-ProRule" id="PRU00047"/>
    </source>
</evidence>
<protein>
    <submittedName>
        <fullName evidence="4">Reverse transcriptase domain-containing protein</fullName>
    </submittedName>
</protein>
<keyword evidence="5" id="KW-1185">Reference proteome</keyword>
<sequence>MPPRMTTRSTGRATVAPRGRRTGGRTGRGGGRTKGRSGDQGNGKVDGQGGQRNEKAGTLIDEAIRNGSLKKNPKKRGNGREPNRDRNAIDENKRTRTGNAFATTTNLVRREYNGIIPKCVSCNLHHPPEIPFRACFNCGRPKHMAKDCRVAPRIVNPVNAKNSTAAPGACYECGGTNHFKAACPRLNQAQRPGGKRLNQVVANNGGQRCRNNGN</sequence>
<proteinExistence type="predicted"/>
<dbReference type="Gene3D" id="4.10.60.10">
    <property type="entry name" value="Zinc finger, CCHC-type"/>
    <property type="match status" value="1"/>
</dbReference>
<dbReference type="Pfam" id="PF00098">
    <property type="entry name" value="zf-CCHC"/>
    <property type="match status" value="2"/>
</dbReference>
<evidence type="ECO:0000256" key="2">
    <source>
        <dbReference type="SAM" id="MobiDB-lite"/>
    </source>
</evidence>
<comment type="caution">
    <text evidence="4">The sequence shown here is derived from an EMBL/GenBank/DDBJ whole genome shotgun (WGS) entry which is preliminary data.</text>
</comment>
<feature type="compositionally biased region" description="Gly residues" evidence="2">
    <location>
        <begin position="24"/>
        <end position="50"/>
    </location>
</feature>